<evidence type="ECO:0000259" key="2">
    <source>
        <dbReference type="Pfam" id="PF13400"/>
    </source>
</evidence>
<reference evidence="4" key="1">
    <citation type="submission" date="2020-05" db="EMBL/GenBank/DDBJ databases">
        <authorList>
            <person name="Chiriac C."/>
            <person name="Salcher M."/>
            <person name="Ghai R."/>
            <person name="Kavagutti S V."/>
        </authorList>
    </citation>
    <scope>NUCLEOTIDE SEQUENCE</scope>
</reference>
<gene>
    <name evidence="3" type="ORF">UFOPK2242_01401</name>
    <name evidence="4" type="ORF">UFOPK2996_00909</name>
    <name evidence="5" type="ORF">UFOPK4071_01511</name>
</gene>
<protein>
    <submittedName>
        <fullName evidence="4">Unannotated protein</fullName>
    </submittedName>
</protein>
<evidence type="ECO:0000256" key="1">
    <source>
        <dbReference type="SAM" id="Phobius"/>
    </source>
</evidence>
<keyword evidence="1" id="KW-1133">Transmembrane helix</keyword>
<name>A0A6J6XPG8_9ZZZZ</name>
<keyword evidence="1" id="KW-0472">Membrane</keyword>
<dbReference type="Pfam" id="PF13400">
    <property type="entry name" value="Tad"/>
    <property type="match status" value="1"/>
</dbReference>
<keyword evidence="1" id="KW-0812">Transmembrane</keyword>
<accession>A0A6J6XPG8</accession>
<proteinExistence type="predicted"/>
<organism evidence="4">
    <name type="scientific">freshwater metagenome</name>
    <dbReference type="NCBI Taxonomy" id="449393"/>
    <lineage>
        <taxon>unclassified sequences</taxon>
        <taxon>metagenomes</taxon>
        <taxon>ecological metagenomes</taxon>
    </lineage>
</organism>
<evidence type="ECO:0000313" key="4">
    <source>
        <dbReference type="EMBL" id="CAB4798035.1"/>
    </source>
</evidence>
<sequence>MKRLRGEHGSVTGMLIIVLFISLGFGGLAVDGTRLFLARRDLQALADSAALAAASSLDEAQFRATAGDQVRLEPQIARFAAAAVVVTSPWPADGRGSVEVVGDRVTVHLERPVRLTFLGILGLGSQVIGAKASASPAVG</sequence>
<dbReference type="EMBL" id="CAFBPF010000254">
    <property type="protein sequence ID" value="CAB5026011.1"/>
    <property type="molecule type" value="Genomic_DNA"/>
</dbReference>
<feature type="transmembrane region" description="Helical" evidence="1">
    <location>
        <begin position="12"/>
        <end position="30"/>
    </location>
</feature>
<evidence type="ECO:0000313" key="3">
    <source>
        <dbReference type="EMBL" id="CAB4669959.1"/>
    </source>
</evidence>
<dbReference type="EMBL" id="CAEZWM010000218">
    <property type="protein sequence ID" value="CAB4669959.1"/>
    <property type="molecule type" value="Genomic_DNA"/>
</dbReference>
<evidence type="ECO:0000313" key="5">
    <source>
        <dbReference type="EMBL" id="CAB5026011.1"/>
    </source>
</evidence>
<dbReference type="InterPro" id="IPR028087">
    <property type="entry name" value="Tad_N"/>
</dbReference>
<dbReference type="EMBL" id="CAFAAH010000114">
    <property type="protein sequence ID" value="CAB4798035.1"/>
    <property type="molecule type" value="Genomic_DNA"/>
</dbReference>
<dbReference type="AlphaFoldDB" id="A0A6J6XPG8"/>
<feature type="domain" description="Putative Flp pilus-assembly TadG-like N-terminal" evidence="2">
    <location>
        <begin position="9"/>
        <end position="55"/>
    </location>
</feature>